<evidence type="ECO:0008006" key="2">
    <source>
        <dbReference type="Google" id="ProtNLM"/>
    </source>
</evidence>
<dbReference type="AlphaFoldDB" id="A0A645CUY1"/>
<name>A0A645CUY1_9ZZZZ</name>
<proteinExistence type="predicted"/>
<organism evidence="1">
    <name type="scientific">bioreactor metagenome</name>
    <dbReference type="NCBI Taxonomy" id="1076179"/>
    <lineage>
        <taxon>unclassified sequences</taxon>
        <taxon>metagenomes</taxon>
        <taxon>ecological metagenomes</taxon>
    </lineage>
</organism>
<accession>A0A645CUY1</accession>
<dbReference type="EMBL" id="VSSQ01030248">
    <property type="protein sequence ID" value="MPM80704.1"/>
    <property type="molecule type" value="Genomic_DNA"/>
</dbReference>
<protein>
    <recommendedName>
        <fullName evidence="2">NAD-specific glutamate dehydrogenase</fullName>
    </recommendedName>
</protein>
<reference evidence="1" key="1">
    <citation type="submission" date="2019-08" db="EMBL/GenBank/DDBJ databases">
        <authorList>
            <person name="Kucharzyk K."/>
            <person name="Murdoch R.W."/>
            <person name="Higgins S."/>
            <person name="Loffler F."/>
        </authorList>
    </citation>
    <scope>NUCLEOTIDE SEQUENCE</scope>
</reference>
<dbReference type="AntiFam" id="ANF00235">
    <property type="entry name" value="Shadow ORF (opposite ycf24)"/>
</dbReference>
<evidence type="ECO:0000313" key="1">
    <source>
        <dbReference type="EMBL" id="MPM80704.1"/>
    </source>
</evidence>
<comment type="caution">
    <text evidence="1">The sequence shown here is derived from an EMBL/GenBank/DDBJ whole genome shotgun (WGS) entry which is preliminary data.</text>
</comment>
<gene>
    <name evidence="1" type="ORF">SDC9_127754</name>
</gene>
<sequence>MGFAEATAHQVVQLLFGDFGNFRFVLQGDSAVVDFVERDCVGSGDVIHDDRVAFDMRNRSFRFLAELPLSAVFHCPAVFGDRLGNDRTGRVRRVVDHFRAGILQLAFAGECYGKHRSFGATAVQEDTWVFHGHFGTQVAVDPFHGRIFQGYRTFRHQVVDVSGPVLDGRVAAVSILLHNDLNNCGMQAVGRISRSGTTFNIVDAGAFVDDDQRAFELAGAFVVDAEVSLQRHIANDAFRHIDERSSGPDGRIQGRFEVVGRRYDAGEVFLEDFRIFLQGRVRIGEDDAQFLELILHVVVDGFRLILDRYAGQIRALGFRDPDFFEGFLYFVRHIFPGSGYFIGCLLEIGDFVELQMG</sequence>